<evidence type="ECO:0000313" key="3">
    <source>
        <dbReference type="Proteomes" id="UP000001982"/>
    </source>
</evidence>
<dbReference type="AlphaFoldDB" id="Q12RX6"/>
<name>Q12RX6_SHEDO</name>
<dbReference type="KEGG" id="sdn:Sden_0508"/>
<dbReference type="InterPro" id="IPR019201">
    <property type="entry name" value="DUF2065"/>
</dbReference>
<dbReference type="Proteomes" id="UP000001982">
    <property type="component" value="Chromosome"/>
</dbReference>
<gene>
    <name evidence="2" type="ordered locus">Sden_0508</name>
</gene>
<dbReference type="EMBL" id="CP000302">
    <property type="protein sequence ID" value="ABE53800.1"/>
    <property type="molecule type" value="Genomic_DNA"/>
</dbReference>
<dbReference type="PANTHER" id="PTHR38602:SF1">
    <property type="entry name" value="INNER MEMBRANE PROTEIN"/>
    <property type="match status" value="1"/>
</dbReference>
<protein>
    <recommendedName>
        <fullName evidence="4">DUF2065 domain-containing protein</fullName>
    </recommendedName>
</protein>
<keyword evidence="1" id="KW-0472">Membrane</keyword>
<keyword evidence="1" id="KW-0812">Transmembrane</keyword>
<dbReference type="STRING" id="318161.Sden_0508"/>
<dbReference type="HOGENOM" id="CLU_179416_0_1_6"/>
<dbReference type="PANTHER" id="PTHR38602">
    <property type="entry name" value="INNER MEMBRANE PROTEIN-RELATED"/>
    <property type="match status" value="1"/>
</dbReference>
<evidence type="ECO:0000313" key="2">
    <source>
        <dbReference type="EMBL" id="ABE53800.1"/>
    </source>
</evidence>
<proteinExistence type="predicted"/>
<accession>Q12RX6</accession>
<evidence type="ECO:0000256" key="1">
    <source>
        <dbReference type="SAM" id="Phobius"/>
    </source>
</evidence>
<dbReference type="eggNOG" id="COG3242">
    <property type="taxonomic scope" value="Bacteria"/>
</dbReference>
<reference evidence="2 3" key="1">
    <citation type="submission" date="2006-03" db="EMBL/GenBank/DDBJ databases">
        <title>Complete sequence of Shewanella denitrificans OS217.</title>
        <authorList>
            <consortium name="US DOE Joint Genome Institute"/>
            <person name="Copeland A."/>
            <person name="Lucas S."/>
            <person name="Lapidus A."/>
            <person name="Barry K."/>
            <person name="Detter J.C."/>
            <person name="Glavina del Rio T."/>
            <person name="Hammon N."/>
            <person name="Israni S."/>
            <person name="Dalin E."/>
            <person name="Tice H."/>
            <person name="Pitluck S."/>
            <person name="Brettin T."/>
            <person name="Bruce D."/>
            <person name="Han C."/>
            <person name="Tapia R."/>
            <person name="Gilna P."/>
            <person name="Kiss H."/>
            <person name="Schmutz J."/>
            <person name="Larimer F."/>
            <person name="Land M."/>
            <person name="Hauser L."/>
            <person name="Kyrpides N."/>
            <person name="Lykidis A."/>
            <person name="Richardson P."/>
        </authorList>
    </citation>
    <scope>NUCLEOTIDE SEQUENCE [LARGE SCALE GENOMIC DNA]</scope>
    <source>
        <strain evidence="3">OS217 / ATCC BAA-1090 / DSM 15013</strain>
    </source>
</reference>
<keyword evidence="1" id="KW-1133">Transmembrane helix</keyword>
<dbReference type="Pfam" id="PF09838">
    <property type="entry name" value="DUF2065"/>
    <property type="match status" value="1"/>
</dbReference>
<organism evidence="2 3">
    <name type="scientific">Shewanella denitrificans (strain OS217 / ATCC BAA-1090 / DSM 15013)</name>
    <dbReference type="NCBI Taxonomy" id="318161"/>
    <lineage>
        <taxon>Bacteria</taxon>
        <taxon>Pseudomonadati</taxon>
        <taxon>Pseudomonadota</taxon>
        <taxon>Gammaproteobacteria</taxon>
        <taxon>Alteromonadales</taxon>
        <taxon>Shewanellaceae</taxon>
        <taxon>Shewanella</taxon>
    </lineage>
</organism>
<evidence type="ECO:0008006" key="4">
    <source>
        <dbReference type="Google" id="ProtNLM"/>
    </source>
</evidence>
<sequence length="90" mass="10163">MECKKTQLMLGFLLPEICKMSQGNKEIDMEFKILMLALGLVLVLEGIGPLLFPNKWRRYLKEVSEQNQDVLRRLGGALVTAGLVLLVIFS</sequence>
<feature type="transmembrane region" description="Helical" evidence="1">
    <location>
        <begin position="73"/>
        <end position="89"/>
    </location>
</feature>
<keyword evidence="3" id="KW-1185">Reference proteome</keyword>
<feature type="transmembrane region" description="Helical" evidence="1">
    <location>
        <begin position="33"/>
        <end position="52"/>
    </location>
</feature>